<reference evidence="4 5" key="1">
    <citation type="submission" date="2012-09" db="EMBL/GenBank/DDBJ databases">
        <title>Genome Sequence of alkane-degrading Bacterium Alcanivorax sp. 6-D-6.</title>
        <authorList>
            <person name="Lai Q."/>
            <person name="Shao Z."/>
        </authorList>
    </citation>
    <scope>NUCLEOTIDE SEQUENCE [LARGE SCALE GENOMIC DNA]</scope>
    <source>
        <strain evidence="4 5">6-D-6</strain>
    </source>
</reference>
<sequence length="264" mass="28752">MSQSDSLHPLPAGGKPWNRWRVSDGHADLSRAGHRVRPLTIPAQPKAITLDLSRTAILVVDMQNDFCSAGGWLDHIGVDYRPARSPIDPLCTVLPVLRQAGVPVIWINWGNRPDLANISPSLLHVYNGSGQGVGLGDTVPETGAPVLEKDSWGAAIVEALTVAESDLRVDKYRMSGFWDTPLDSILRNLGVTTCLFAGVNADQCVLHTLADASFLGYDTIFLEDCCATTSPPFCWEATVYNARQIFGFTALASDFRRAREEMTS</sequence>
<dbReference type="SUPFAM" id="SSF52499">
    <property type="entry name" value="Isochorismatase-like hydrolases"/>
    <property type="match status" value="1"/>
</dbReference>
<evidence type="ECO:0000256" key="1">
    <source>
        <dbReference type="ARBA" id="ARBA00022801"/>
    </source>
</evidence>
<feature type="domain" description="Isochorismatase-like" evidence="3">
    <location>
        <begin position="55"/>
        <end position="248"/>
    </location>
</feature>
<dbReference type="InterPro" id="IPR036380">
    <property type="entry name" value="Isochorismatase-like_sf"/>
</dbReference>
<keyword evidence="5" id="KW-1185">Reference proteome</keyword>
<dbReference type="CDD" id="cd00431">
    <property type="entry name" value="cysteine_hydrolases"/>
    <property type="match status" value="1"/>
</dbReference>
<evidence type="ECO:0000259" key="3">
    <source>
        <dbReference type="Pfam" id="PF00857"/>
    </source>
</evidence>
<dbReference type="PANTHER" id="PTHR43540">
    <property type="entry name" value="PEROXYUREIDOACRYLATE/UREIDOACRYLATE AMIDOHYDROLASE-RELATED"/>
    <property type="match status" value="1"/>
</dbReference>
<dbReference type="Pfam" id="PF00857">
    <property type="entry name" value="Isochorismatase"/>
    <property type="match status" value="1"/>
</dbReference>
<keyword evidence="1" id="KW-0378">Hydrolase</keyword>
<dbReference type="Proteomes" id="UP000771797">
    <property type="component" value="Unassembled WGS sequence"/>
</dbReference>
<dbReference type="PANTHER" id="PTHR43540:SF9">
    <property type="entry name" value="FAMILY HYDROLASE, PUTATIVE (AFU_ORTHOLOGUE AFUA_2G08700)-RELATED"/>
    <property type="match status" value="1"/>
</dbReference>
<proteinExistence type="predicted"/>
<dbReference type="RefSeq" id="WP_159660381.1">
    <property type="nucleotide sequence ID" value="NZ_AQPF01000008.1"/>
</dbReference>
<accession>A0ABQ6Y9S2</accession>
<feature type="region of interest" description="Disordered" evidence="2">
    <location>
        <begin position="1"/>
        <end position="21"/>
    </location>
</feature>
<comment type="caution">
    <text evidence="4">The sequence shown here is derived from an EMBL/GenBank/DDBJ whole genome shotgun (WGS) entry which is preliminary data.</text>
</comment>
<evidence type="ECO:0000313" key="4">
    <source>
        <dbReference type="EMBL" id="KAF0806531.1"/>
    </source>
</evidence>
<evidence type="ECO:0000313" key="5">
    <source>
        <dbReference type="Proteomes" id="UP000771797"/>
    </source>
</evidence>
<organism evidence="4 5">
    <name type="scientific">Alcanivorax xiamenensis</name>
    <dbReference type="NCBI Taxonomy" id="1177156"/>
    <lineage>
        <taxon>Bacteria</taxon>
        <taxon>Pseudomonadati</taxon>
        <taxon>Pseudomonadota</taxon>
        <taxon>Gammaproteobacteria</taxon>
        <taxon>Oceanospirillales</taxon>
        <taxon>Alcanivoracaceae</taxon>
        <taxon>Alcanivorax</taxon>
    </lineage>
</organism>
<dbReference type="Gene3D" id="3.40.50.850">
    <property type="entry name" value="Isochorismatase-like"/>
    <property type="match status" value="1"/>
</dbReference>
<evidence type="ECO:0000256" key="2">
    <source>
        <dbReference type="SAM" id="MobiDB-lite"/>
    </source>
</evidence>
<dbReference type="InterPro" id="IPR000868">
    <property type="entry name" value="Isochorismatase-like_dom"/>
</dbReference>
<dbReference type="EMBL" id="AQPF01000008">
    <property type="protein sequence ID" value="KAF0806531.1"/>
    <property type="molecule type" value="Genomic_DNA"/>
</dbReference>
<dbReference type="InterPro" id="IPR050272">
    <property type="entry name" value="Isochorismatase-like_hydrls"/>
</dbReference>
<gene>
    <name evidence="4" type="ORF">A6D6_01529</name>
</gene>
<protein>
    <submittedName>
        <fullName evidence="4">Isochorismatase family protein</fullName>
    </submittedName>
</protein>
<name>A0ABQ6Y9S2_9GAMM</name>